<dbReference type="Pfam" id="PF01135">
    <property type="entry name" value="PCMT"/>
    <property type="match status" value="1"/>
</dbReference>
<dbReference type="EC" id="2.1.1.77" evidence="7"/>
<dbReference type="InterPro" id="IPR029063">
    <property type="entry name" value="SAM-dependent_MTases_sf"/>
</dbReference>
<dbReference type="GO" id="GO:0030091">
    <property type="term" value="P:protein repair"/>
    <property type="evidence" value="ECO:0007669"/>
    <property type="project" value="UniProtKB-UniRule"/>
</dbReference>
<dbReference type="CDD" id="cd02440">
    <property type="entry name" value="AdoMet_MTases"/>
    <property type="match status" value="1"/>
</dbReference>
<dbReference type="EMBL" id="CACVAV010000178">
    <property type="protein sequence ID" value="CAA6811103.1"/>
    <property type="molecule type" value="Genomic_DNA"/>
</dbReference>
<keyword evidence="6 7" id="KW-0949">S-adenosyl-L-methionine</keyword>
<dbReference type="GO" id="GO:0004719">
    <property type="term" value="F:protein-L-isoaspartate (D-aspartate) O-methyltransferase activity"/>
    <property type="evidence" value="ECO:0007669"/>
    <property type="project" value="UniProtKB-UniRule"/>
</dbReference>
<proteinExistence type="inferred from homology"/>
<name>A0A6S6T7D8_9GAMM</name>
<dbReference type="FunFam" id="3.40.50.150:FF:000010">
    <property type="entry name" value="Protein-L-isoaspartate O-methyltransferase"/>
    <property type="match status" value="1"/>
</dbReference>
<evidence type="ECO:0000256" key="6">
    <source>
        <dbReference type="ARBA" id="ARBA00022691"/>
    </source>
</evidence>
<evidence type="ECO:0000256" key="1">
    <source>
        <dbReference type="ARBA" id="ARBA00004496"/>
    </source>
</evidence>
<evidence type="ECO:0000256" key="3">
    <source>
        <dbReference type="ARBA" id="ARBA00022490"/>
    </source>
</evidence>
<comment type="catalytic activity">
    <reaction evidence="7">
        <text>[protein]-L-isoaspartate + S-adenosyl-L-methionine = [protein]-L-isoaspartate alpha-methyl ester + S-adenosyl-L-homocysteine</text>
        <dbReference type="Rhea" id="RHEA:12705"/>
        <dbReference type="Rhea" id="RHEA-COMP:12143"/>
        <dbReference type="Rhea" id="RHEA-COMP:12144"/>
        <dbReference type="ChEBI" id="CHEBI:57856"/>
        <dbReference type="ChEBI" id="CHEBI:59789"/>
        <dbReference type="ChEBI" id="CHEBI:90596"/>
        <dbReference type="ChEBI" id="CHEBI:90598"/>
        <dbReference type="EC" id="2.1.1.77"/>
    </reaction>
</comment>
<evidence type="ECO:0000256" key="5">
    <source>
        <dbReference type="ARBA" id="ARBA00022679"/>
    </source>
</evidence>
<feature type="active site" evidence="7">
    <location>
        <position position="60"/>
    </location>
</feature>
<comment type="function">
    <text evidence="7">Catalyzes the methyl esterification of L-isoaspartyl residues in peptides and proteins that result from spontaneous decomposition of normal L-aspartyl and L-asparaginyl residues. It plays a role in the repair and/or degradation of damaged proteins.</text>
</comment>
<evidence type="ECO:0000313" key="8">
    <source>
        <dbReference type="EMBL" id="CAA6811103.1"/>
    </source>
</evidence>
<accession>A0A6S6T7D8</accession>
<gene>
    <name evidence="7" type="primary">pcm</name>
    <name evidence="8" type="ORF">HELGO_WM37506</name>
</gene>
<protein>
    <recommendedName>
        <fullName evidence="7">Protein-L-isoaspartate O-methyltransferase</fullName>
        <ecNumber evidence="7">2.1.1.77</ecNumber>
    </recommendedName>
    <alternativeName>
        <fullName evidence="7">L-isoaspartyl protein carboxyl methyltransferase</fullName>
    </alternativeName>
    <alternativeName>
        <fullName evidence="7">Protein L-isoaspartyl methyltransferase</fullName>
    </alternativeName>
    <alternativeName>
        <fullName evidence="7">Protein-beta-aspartate methyltransferase</fullName>
        <shortName evidence="7">PIMT</shortName>
    </alternativeName>
</protein>
<dbReference type="Gene3D" id="3.40.50.150">
    <property type="entry name" value="Vaccinia Virus protein VP39"/>
    <property type="match status" value="1"/>
</dbReference>
<comment type="similarity">
    <text evidence="2 7">Belongs to the methyltransferase superfamily. L-isoaspartyl/D-aspartyl protein methyltransferase family.</text>
</comment>
<dbReference type="NCBIfam" id="TIGR00080">
    <property type="entry name" value="pimt"/>
    <property type="match status" value="1"/>
</dbReference>
<dbReference type="GO" id="GO:0032259">
    <property type="term" value="P:methylation"/>
    <property type="evidence" value="ECO:0007669"/>
    <property type="project" value="UniProtKB-KW"/>
</dbReference>
<dbReference type="PROSITE" id="PS01279">
    <property type="entry name" value="PCMT"/>
    <property type="match status" value="1"/>
</dbReference>
<organism evidence="8">
    <name type="scientific">uncultured Thiotrichaceae bacterium</name>
    <dbReference type="NCBI Taxonomy" id="298394"/>
    <lineage>
        <taxon>Bacteria</taxon>
        <taxon>Pseudomonadati</taxon>
        <taxon>Pseudomonadota</taxon>
        <taxon>Gammaproteobacteria</taxon>
        <taxon>Thiotrichales</taxon>
        <taxon>Thiotrichaceae</taxon>
        <taxon>environmental samples</taxon>
    </lineage>
</organism>
<comment type="subcellular location">
    <subcellularLocation>
        <location evidence="1 7">Cytoplasm</location>
    </subcellularLocation>
</comment>
<sequence length="214" mass="23857">MTSQRTRNRLMDRLREKGIENEAILEVMSKVPRHLFMDEAMASRSYEDTALPIGYGQTISQPYIVARMTELLFAGERPLRKVLEVGTGSGYQAAILGAFIPDLYTVERIEALYKHTRDLLHALGYRNITTQLSDGSWGLKQNAPFDGIIVTAAPETVPDALPEQLAIGAQLIIPAGPQDSAQSLHIITRTGERDYDTKIMESVQFVPLIRDSNK</sequence>
<evidence type="ECO:0000256" key="2">
    <source>
        <dbReference type="ARBA" id="ARBA00005369"/>
    </source>
</evidence>
<dbReference type="InterPro" id="IPR000682">
    <property type="entry name" value="PCMT"/>
</dbReference>
<evidence type="ECO:0000256" key="4">
    <source>
        <dbReference type="ARBA" id="ARBA00022603"/>
    </source>
</evidence>
<dbReference type="HAMAP" id="MF_00090">
    <property type="entry name" value="PIMT"/>
    <property type="match status" value="1"/>
</dbReference>
<dbReference type="AlphaFoldDB" id="A0A6S6T7D8"/>
<reference evidence="8" key="1">
    <citation type="submission" date="2020-01" db="EMBL/GenBank/DDBJ databases">
        <authorList>
            <person name="Meier V. D."/>
            <person name="Meier V D."/>
        </authorList>
    </citation>
    <scope>NUCLEOTIDE SEQUENCE</scope>
    <source>
        <strain evidence="8">HLG_WM_MAG_08</strain>
    </source>
</reference>
<dbReference type="PANTHER" id="PTHR11579">
    <property type="entry name" value="PROTEIN-L-ISOASPARTATE O-METHYLTRANSFERASE"/>
    <property type="match status" value="1"/>
</dbReference>
<dbReference type="NCBIfam" id="NF001453">
    <property type="entry name" value="PRK00312.1"/>
    <property type="match status" value="1"/>
</dbReference>
<dbReference type="PANTHER" id="PTHR11579:SF0">
    <property type="entry name" value="PROTEIN-L-ISOASPARTATE(D-ASPARTATE) O-METHYLTRANSFERASE"/>
    <property type="match status" value="1"/>
</dbReference>
<evidence type="ECO:0000256" key="7">
    <source>
        <dbReference type="HAMAP-Rule" id="MF_00090"/>
    </source>
</evidence>
<keyword evidence="5 7" id="KW-0808">Transferase</keyword>
<keyword evidence="3 7" id="KW-0963">Cytoplasm</keyword>
<dbReference type="SUPFAM" id="SSF53335">
    <property type="entry name" value="S-adenosyl-L-methionine-dependent methyltransferases"/>
    <property type="match status" value="1"/>
</dbReference>
<dbReference type="GO" id="GO:0005737">
    <property type="term" value="C:cytoplasm"/>
    <property type="evidence" value="ECO:0007669"/>
    <property type="project" value="UniProtKB-SubCell"/>
</dbReference>
<keyword evidence="4 7" id="KW-0489">Methyltransferase</keyword>